<dbReference type="GeneID" id="113147536"/>
<sequence length="273" mass="31292">MKYSFHTQNRQASFSDVGQVLQPSTLLPACKERVVEESVGQSFSPYRLASIYNLSIRYWDEGCAFLATRTLQEALMLAQHQGLSGGCIAHTWEIMEVLGGPRRKKLLSSPTTASCCEGTKRKLDVRGRYLRSRQYFSRRMFVAAERELEEVRGHLGSLLCYASLRGYNHAEDGRRRCAKIKEALDRVEDDLLLLQELQARYSRPKHLKWGENMHPQDLHRLVNLSLMPCMRQRIQLQKEVPNAGSTSGEACEQWVRTFQQALQGYIRANQNAI</sequence>
<dbReference type="AlphaFoldDB" id="A0A6P6S204"/>
<gene>
    <name evidence="3" type="primary">LOC113147536</name>
</gene>
<dbReference type="Proteomes" id="UP000515125">
    <property type="component" value="Unplaced"/>
</dbReference>
<name>A0A6P6S204_9EIME</name>
<organism evidence="2 3">
    <name type="scientific">Cyclospora cayetanensis</name>
    <dbReference type="NCBI Taxonomy" id="88456"/>
    <lineage>
        <taxon>Eukaryota</taxon>
        <taxon>Sar</taxon>
        <taxon>Alveolata</taxon>
        <taxon>Apicomplexa</taxon>
        <taxon>Conoidasida</taxon>
        <taxon>Coccidia</taxon>
        <taxon>Eucoccidiorida</taxon>
        <taxon>Eimeriorina</taxon>
        <taxon>Eimeriidae</taxon>
        <taxon>Cyclospora</taxon>
    </lineage>
</organism>
<proteinExistence type="predicted"/>
<accession>A0A6P6S204</accession>
<dbReference type="RefSeq" id="XP_026194186.1">
    <property type="nucleotide sequence ID" value="XM_026338401.1"/>
</dbReference>
<keyword evidence="1" id="KW-0175">Coiled coil</keyword>
<keyword evidence="2" id="KW-1185">Reference proteome</keyword>
<feature type="coiled-coil region" evidence="1">
    <location>
        <begin position="170"/>
        <end position="200"/>
    </location>
</feature>
<reference evidence="3" key="1">
    <citation type="submission" date="2025-08" db="UniProtKB">
        <authorList>
            <consortium name="RefSeq"/>
        </authorList>
    </citation>
    <scope>IDENTIFICATION</scope>
</reference>
<evidence type="ECO:0000313" key="3">
    <source>
        <dbReference type="RefSeq" id="XP_026194186.1"/>
    </source>
</evidence>
<evidence type="ECO:0000256" key="1">
    <source>
        <dbReference type="SAM" id="Coils"/>
    </source>
</evidence>
<evidence type="ECO:0000313" key="2">
    <source>
        <dbReference type="Proteomes" id="UP000515125"/>
    </source>
</evidence>
<protein>
    <submittedName>
        <fullName evidence="3">Uncharacterized protein LOC113147536</fullName>
    </submittedName>
</protein>
<dbReference type="OrthoDB" id="346808at2759"/>